<keyword evidence="2" id="KW-1185">Reference proteome</keyword>
<dbReference type="OrthoDB" id="307557at2759"/>
<sequence>MKNIILRFNYISVPFQRIQKLQYNFCLSNQDVRQNINKLIELNEQQLNSINEIEKETLSLQIATIENNLEIYLQSFLKHQKQPYYLFRKNLIQLAFYTYYNSKFDLCQKYISYATLGDYENTYSGELMKQLFLAELYGIQFRINYNNQELQLADKSLVHWQNIIENHSKFYKEIQNNQTFDQQEFFENMENVHFHQYIETLIVVGQLLYNKGLFIESFSKFDLVKVLIKSLLQFIDKGQEQQQNLNVDNKEYQDFYIKQLRKLLSKSYINQIKIKILMNDLDQCKQLYQEANELNNTNVQTIQLDILNFDIQFYQGQSDDILDQIQSKIEQSMTSIQNNNETKDAFLDYYQFRIKYNLDSDNFQIQLEYLSKINCHINKIIEINHHSIQQLIYNENYNDAFLIANQQYQIFDKYQITKQHFIYQFSLAQLFFLCVKLKKVQELKQKLNQFKNEHQLTEIDKLFQFYEINLEFLEETKKQNEYNILEKMKNIEFQNNFLEYLKHQILEMNYEFFKMKDKQIESLVEQLKYLRSNEQFNKDQIEQVKQKIQILSS</sequence>
<dbReference type="EMBL" id="CAJJDN010000008">
    <property type="protein sequence ID" value="CAD8054932.1"/>
    <property type="molecule type" value="Genomic_DNA"/>
</dbReference>
<dbReference type="Proteomes" id="UP000692954">
    <property type="component" value="Unassembled WGS sequence"/>
</dbReference>
<proteinExistence type="predicted"/>
<evidence type="ECO:0000313" key="2">
    <source>
        <dbReference type="Proteomes" id="UP000692954"/>
    </source>
</evidence>
<comment type="caution">
    <text evidence="1">The sequence shown here is derived from an EMBL/GenBank/DDBJ whole genome shotgun (WGS) entry which is preliminary data.</text>
</comment>
<accession>A0A8S1KPA7</accession>
<name>A0A8S1KPA7_9CILI</name>
<evidence type="ECO:0000313" key="1">
    <source>
        <dbReference type="EMBL" id="CAD8054932.1"/>
    </source>
</evidence>
<reference evidence="1" key="1">
    <citation type="submission" date="2021-01" db="EMBL/GenBank/DDBJ databases">
        <authorList>
            <consortium name="Genoscope - CEA"/>
            <person name="William W."/>
        </authorList>
    </citation>
    <scope>NUCLEOTIDE SEQUENCE</scope>
</reference>
<protein>
    <submittedName>
        <fullName evidence="1">Uncharacterized protein</fullName>
    </submittedName>
</protein>
<gene>
    <name evidence="1" type="ORF">PSON_ATCC_30995.1.T0080544</name>
</gene>
<dbReference type="AlphaFoldDB" id="A0A8S1KPA7"/>
<organism evidence="1 2">
    <name type="scientific">Paramecium sonneborni</name>
    <dbReference type="NCBI Taxonomy" id="65129"/>
    <lineage>
        <taxon>Eukaryota</taxon>
        <taxon>Sar</taxon>
        <taxon>Alveolata</taxon>
        <taxon>Ciliophora</taxon>
        <taxon>Intramacronucleata</taxon>
        <taxon>Oligohymenophorea</taxon>
        <taxon>Peniculida</taxon>
        <taxon>Parameciidae</taxon>
        <taxon>Paramecium</taxon>
    </lineage>
</organism>